<dbReference type="OrthoDB" id="10252718at2759"/>
<evidence type="ECO:0000256" key="3">
    <source>
        <dbReference type="ARBA" id="ARBA00022980"/>
    </source>
</evidence>
<evidence type="ECO:0000256" key="1">
    <source>
        <dbReference type="ARBA" id="ARBA00004173"/>
    </source>
</evidence>
<evidence type="ECO:0000256" key="4">
    <source>
        <dbReference type="ARBA" id="ARBA00023128"/>
    </source>
</evidence>
<dbReference type="STRING" id="1890683.A0A427YMB5"/>
<gene>
    <name evidence="9" type="ORF">EHS25_008650</name>
</gene>
<keyword evidence="10" id="KW-1185">Reference proteome</keyword>
<dbReference type="AlphaFoldDB" id="A0A427YMB5"/>
<evidence type="ECO:0000256" key="8">
    <source>
        <dbReference type="SAM" id="MobiDB-lite"/>
    </source>
</evidence>
<feature type="region of interest" description="Disordered" evidence="8">
    <location>
        <begin position="101"/>
        <end position="123"/>
    </location>
</feature>
<dbReference type="GO" id="GO:0005762">
    <property type="term" value="C:mitochondrial large ribosomal subunit"/>
    <property type="evidence" value="ECO:0007669"/>
    <property type="project" value="TreeGrafter"/>
</dbReference>
<reference evidence="9 10" key="1">
    <citation type="submission" date="2018-11" db="EMBL/GenBank/DDBJ databases">
        <title>Genome sequence of Saitozyma podzolica DSM 27192.</title>
        <authorList>
            <person name="Aliyu H."/>
            <person name="Gorte O."/>
            <person name="Ochsenreither K."/>
        </authorList>
    </citation>
    <scope>NUCLEOTIDE SEQUENCE [LARGE SCALE GENOMIC DNA]</scope>
    <source>
        <strain evidence="9 10">DSM 27192</strain>
    </source>
</reference>
<dbReference type="InterPro" id="IPR013870">
    <property type="entry name" value="Ribosomal_mL54"/>
</dbReference>
<keyword evidence="5" id="KW-0687">Ribonucleoprotein</keyword>
<evidence type="ECO:0000313" key="9">
    <source>
        <dbReference type="EMBL" id="RSH92235.1"/>
    </source>
</evidence>
<evidence type="ECO:0000313" key="10">
    <source>
        <dbReference type="Proteomes" id="UP000279259"/>
    </source>
</evidence>
<organism evidence="9 10">
    <name type="scientific">Saitozyma podzolica</name>
    <dbReference type="NCBI Taxonomy" id="1890683"/>
    <lineage>
        <taxon>Eukaryota</taxon>
        <taxon>Fungi</taxon>
        <taxon>Dikarya</taxon>
        <taxon>Basidiomycota</taxon>
        <taxon>Agaricomycotina</taxon>
        <taxon>Tremellomycetes</taxon>
        <taxon>Tremellales</taxon>
        <taxon>Trimorphomycetaceae</taxon>
        <taxon>Saitozyma</taxon>
    </lineage>
</organism>
<dbReference type="Pfam" id="PF08561">
    <property type="entry name" value="Ribosomal_L37"/>
    <property type="match status" value="1"/>
</dbReference>
<accession>A0A427YMB5</accession>
<dbReference type="Proteomes" id="UP000279259">
    <property type="component" value="Unassembled WGS sequence"/>
</dbReference>
<feature type="region of interest" description="Disordered" evidence="8">
    <location>
        <begin position="26"/>
        <end position="61"/>
    </location>
</feature>
<keyword evidence="4" id="KW-0496">Mitochondrion</keyword>
<sequence>MSLARSLVSPIVSRAQLARRIIAPVSASASASFSSSSSSLASSSASSSRPKATKRPVSSVPAGTVLSGLSILKDQPDPVALPDDQYPAWLWTILDEPKASATSSSAPEVGGVSAPKGSAEAGRQFEAEKKRLRDLGEAGLVWYGAGAGDGDGLRAKS</sequence>
<keyword evidence="3" id="KW-0689">Ribosomal protein</keyword>
<keyword evidence="2" id="KW-0809">Transit peptide</keyword>
<dbReference type="PANTHER" id="PTHR28595">
    <property type="entry name" value="39S RIBOSOMAL PROTEIN L54, MITOCHONDRIAL"/>
    <property type="match status" value="1"/>
</dbReference>
<dbReference type="EMBL" id="RSCD01000006">
    <property type="protein sequence ID" value="RSH92235.1"/>
    <property type="molecule type" value="Genomic_DNA"/>
</dbReference>
<evidence type="ECO:0000256" key="7">
    <source>
        <dbReference type="ARBA" id="ARBA00035179"/>
    </source>
</evidence>
<comment type="caution">
    <text evidence="9">The sequence shown here is derived from an EMBL/GenBank/DDBJ whole genome shotgun (WGS) entry which is preliminary data.</text>
</comment>
<protein>
    <recommendedName>
        <fullName evidence="7">Large ribosomal subunit protein mL54</fullName>
    </recommendedName>
</protein>
<proteinExistence type="inferred from homology"/>
<evidence type="ECO:0000256" key="5">
    <source>
        <dbReference type="ARBA" id="ARBA00023274"/>
    </source>
</evidence>
<comment type="similarity">
    <text evidence="6">Belongs to the mitochondrion-specific ribosomal protein mL54 family.</text>
</comment>
<dbReference type="PANTHER" id="PTHR28595:SF1">
    <property type="entry name" value="LARGE RIBOSOMAL SUBUNIT PROTEIN ML54"/>
    <property type="match status" value="1"/>
</dbReference>
<dbReference type="GO" id="GO:0003735">
    <property type="term" value="F:structural constituent of ribosome"/>
    <property type="evidence" value="ECO:0007669"/>
    <property type="project" value="TreeGrafter"/>
</dbReference>
<comment type="subcellular location">
    <subcellularLocation>
        <location evidence="1">Mitochondrion</location>
    </subcellularLocation>
</comment>
<name>A0A427YMB5_9TREE</name>
<evidence type="ECO:0000256" key="2">
    <source>
        <dbReference type="ARBA" id="ARBA00022946"/>
    </source>
</evidence>
<feature type="compositionally biased region" description="Low complexity" evidence="8">
    <location>
        <begin position="26"/>
        <end position="48"/>
    </location>
</feature>
<evidence type="ECO:0000256" key="6">
    <source>
        <dbReference type="ARBA" id="ARBA00033752"/>
    </source>
</evidence>